<proteinExistence type="predicted"/>
<feature type="transmembrane region" description="Helical" evidence="1">
    <location>
        <begin position="39"/>
        <end position="58"/>
    </location>
</feature>
<sequence length="100" mass="11614">MAILRTLLVIQLLACLSLYSARTFDWRLIDGSPALDWVFMFAYPMAYAVFVPALILLVTDIIRFKRRTPIVAIGWISFDVLFPILSYVIFELYYNQIGQM</sequence>
<keyword evidence="1" id="KW-0812">Transmembrane</keyword>
<name>A0ABQ3AQ94_9GAMM</name>
<evidence type="ECO:0000256" key="1">
    <source>
        <dbReference type="SAM" id="Phobius"/>
    </source>
</evidence>
<accession>A0ABQ3AQ94</accession>
<organism evidence="2 3">
    <name type="scientific">Marinobacter zhanjiangensis</name>
    <dbReference type="NCBI Taxonomy" id="578215"/>
    <lineage>
        <taxon>Bacteria</taxon>
        <taxon>Pseudomonadati</taxon>
        <taxon>Pseudomonadota</taxon>
        <taxon>Gammaproteobacteria</taxon>
        <taxon>Pseudomonadales</taxon>
        <taxon>Marinobacteraceae</taxon>
        <taxon>Marinobacter</taxon>
    </lineage>
</organism>
<gene>
    <name evidence="2" type="ORF">GCM10007071_05190</name>
</gene>
<keyword evidence="3" id="KW-1185">Reference proteome</keyword>
<dbReference type="RefSeq" id="WP_189572313.1">
    <property type="nucleotide sequence ID" value="NZ_BMXV01000001.1"/>
</dbReference>
<dbReference type="Proteomes" id="UP000601597">
    <property type="component" value="Unassembled WGS sequence"/>
</dbReference>
<reference evidence="3" key="1">
    <citation type="journal article" date="2019" name="Int. J. Syst. Evol. Microbiol.">
        <title>The Global Catalogue of Microorganisms (GCM) 10K type strain sequencing project: providing services to taxonomists for standard genome sequencing and annotation.</title>
        <authorList>
            <consortium name="The Broad Institute Genomics Platform"/>
            <consortium name="The Broad Institute Genome Sequencing Center for Infectious Disease"/>
            <person name="Wu L."/>
            <person name="Ma J."/>
        </authorList>
    </citation>
    <scope>NUCLEOTIDE SEQUENCE [LARGE SCALE GENOMIC DNA]</scope>
    <source>
        <strain evidence="3">KCTC 22280</strain>
    </source>
</reference>
<keyword evidence="1" id="KW-1133">Transmembrane helix</keyword>
<evidence type="ECO:0000313" key="3">
    <source>
        <dbReference type="Proteomes" id="UP000601597"/>
    </source>
</evidence>
<protein>
    <recommendedName>
        <fullName evidence="4">Phospholipase_D-nuclease N-terminal</fullName>
    </recommendedName>
</protein>
<evidence type="ECO:0008006" key="4">
    <source>
        <dbReference type="Google" id="ProtNLM"/>
    </source>
</evidence>
<dbReference type="EMBL" id="BMXV01000001">
    <property type="protein sequence ID" value="GGY61335.1"/>
    <property type="molecule type" value="Genomic_DNA"/>
</dbReference>
<evidence type="ECO:0000313" key="2">
    <source>
        <dbReference type="EMBL" id="GGY61335.1"/>
    </source>
</evidence>
<comment type="caution">
    <text evidence="2">The sequence shown here is derived from an EMBL/GenBank/DDBJ whole genome shotgun (WGS) entry which is preliminary data.</text>
</comment>
<feature type="transmembrane region" description="Helical" evidence="1">
    <location>
        <begin position="70"/>
        <end position="90"/>
    </location>
</feature>
<keyword evidence="1" id="KW-0472">Membrane</keyword>